<feature type="compositionally biased region" description="Polar residues" evidence="7">
    <location>
        <begin position="1"/>
        <end position="16"/>
    </location>
</feature>
<dbReference type="CDD" id="cd00146">
    <property type="entry name" value="PKD"/>
    <property type="match status" value="1"/>
</dbReference>
<evidence type="ECO:0000256" key="6">
    <source>
        <dbReference type="ARBA" id="ARBA00047942"/>
    </source>
</evidence>
<dbReference type="REBASE" id="46674">
    <property type="entry name" value="M.Rph122ORF2165P"/>
</dbReference>
<evidence type="ECO:0000259" key="8">
    <source>
        <dbReference type="Pfam" id="PF01555"/>
    </source>
</evidence>
<dbReference type="InterPro" id="IPR029063">
    <property type="entry name" value="SAM-dependent_MTases_sf"/>
</dbReference>
<dbReference type="KEGG" id="rpm:RSPPHO_02165"/>
<dbReference type="STRING" id="1150469.RSPPHO_02165"/>
<dbReference type="PANTHER" id="PTHR13370:SF24">
    <property type="entry name" value="TYPE III RESTRICTION-MODIFICATION ENZYME STYLTI MOD SUBUNIT"/>
    <property type="match status" value="1"/>
</dbReference>
<dbReference type="EC" id="2.1.1.72" evidence="2"/>
<dbReference type="InterPro" id="IPR002941">
    <property type="entry name" value="DNA_methylase_N4/N6"/>
</dbReference>
<dbReference type="GO" id="GO:0009007">
    <property type="term" value="F:site-specific DNA-methyltransferase (adenine-specific) activity"/>
    <property type="evidence" value="ECO:0007669"/>
    <property type="project" value="UniProtKB-EC"/>
</dbReference>
<feature type="region of interest" description="Disordered" evidence="7">
    <location>
        <begin position="1"/>
        <end position="21"/>
    </location>
</feature>
<keyword evidence="3 9" id="KW-0489">Methyltransferase</keyword>
<evidence type="ECO:0000256" key="7">
    <source>
        <dbReference type="SAM" id="MobiDB-lite"/>
    </source>
</evidence>
<reference evidence="9 10" key="1">
    <citation type="submission" date="2012-02" db="EMBL/GenBank/DDBJ databases">
        <title>Shotgun genome sequence of Phaeospirillum photometricum DSM 122.</title>
        <authorList>
            <person name="Duquesne K."/>
            <person name="Sturgis J."/>
        </authorList>
    </citation>
    <scope>NUCLEOTIDE SEQUENCE [LARGE SCALE GENOMIC DNA]</scope>
    <source>
        <strain evidence="10">DSM122</strain>
    </source>
</reference>
<dbReference type="AlphaFoldDB" id="H6SLC6"/>
<comment type="similarity">
    <text evidence="1">Belongs to the N(4)/N(6)-methyltransferase family.</text>
</comment>
<name>H6SLC6_PARPM</name>
<keyword evidence="5" id="KW-0949">S-adenosyl-L-methionine</keyword>
<dbReference type="GO" id="GO:0032259">
    <property type="term" value="P:methylation"/>
    <property type="evidence" value="ECO:0007669"/>
    <property type="project" value="UniProtKB-KW"/>
</dbReference>
<dbReference type="InterPro" id="IPR002295">
    <property type="entry name" value="N4/N6-MTase_EcoPI_Mod-like"/>
</dbReference>
<keyword evidence="10" id="KW-1185">Reference proteome</keyword>
<proteinExistence type="inferred from homology"/>
<dbReference type="Proteomes" id="UP000033220">
    <property type="component" value="Chromosome DSM 122"/>
</dbReference>
<dbReference type="Pfam" id="PF01555">
    <property type="entry name" value="N6_N4_Mtase"/>
    <property type="match status" value="1"/>
</dbReference>
<evidence type="ECO:0000256" key="3">
    <source>
        <dbReference type="ARBA" id="ARBA00022603"/>
    </source>
</evidence>
<organism evidence="9 10">
    <name type="scientific">Pararhodospirillum photometricum DSM 122</name>
    <dbReference type="NCBI Taxonomy" id="1150469"/>
    <lineage>
        <taxon>Bacteria</taxon>
        <taxon>Pseudomonadati</taxon>
        <taxon>Pseudomonadota</taxon>
        <taxon>Alphaproteobacteria</taxon>
        <taxon>Rhodospirillales</taxon>
        <taxon>Rhodospirillaceae</taxon>
        <taxon>Pararhodospirillum</taxon>
    </lineage>
</organism>
<evidence type="ECO:0000256" key="1">
    <source>
        <dbReference type="ARBA" id="ARBA00006594"/>
    </source>
</evidence>
<evidence type="ECO:0000256" key="4">
    <source>
        <dbReference type="ARBA" id="ARBA00022679"/>
    </source>
</evidence>
<dbReference type="SUPFAM" id="SSF53335">
    <property type="entry name" value="S-adenosyl-L-methionine-dependent methyltransferases"/>
    <property type="match status" value="1"/>
</dbReference>
<evidence type="ECO:0000313" key="9">
    <source>
        <dbReference type="EMBL" id="CCG08791.1"/>
    </source>
</evidence>
<dbReference type="PRINTS" id="PR00506">
    <property type="entry name" value="D21N6MTFRASE"/>
</dbReference>
<feature type="domain" description="DNA methylase N-4/N-6" evidence="8">
    <location>
        <begin position="158"/>
        <end position="458"/>
    </location>
</feature>
<accession>H6SLC6</accession>
<dbReference type="PANTHER" id="PTHR13370">
    <property type="entry name" value="RNA METHYLASE-RELATED"/>
    <property type="match status" value="1"/>
</dbReference>
<dbReference type="GO" id="GO:0003677">
    <property type="term" value="F:DNA binding"/>
    <property type="evidence" value="ECO:0007669"/>
    <property type="project" value="InterPro"/>
</dbReference>
<dbReference type="GO" id="GO:0005737">
    <property type="term" value="C:cytoplasm"/>
    <property type="evidence" value="ECO:0007669"/>
    <property type="project" value="TreeGrafter"/>
</dbReference>
<dbReference type="Gene3D" id="3.40.50.150">
    <property type="entry name" value="Vaccinia Virus protein VP39"/>
    <property type="match status" value="1"/>
</dbReference>
<dbReference type="HOGENOM" id="CLU_024927_10_2_5"/>
<protein>
    <recommendedName>
        <fullName evidence="2">site-specific DNA-methyltransferase (adenine-specific)</fullName>
        <ecNumber evidence="2">2.1.1.72</ecNumber>
    </recommendedName>
</protein>
<gene>
    <name evidence="9" type="ORF">RSPPHO_02165</name>
</gene>
<sequence>MGLCTWTRTVSKSTGPPTSPGWWPRSVNTKKRTAMARPDKKTYDLTEAEQRDLITLIQQGRPLPEKYRFILFEDKREVELVWNGKTRDVCTTVLPFQSLEHVDEPRPETRVQGDLFDTRGRQLRGWTNKLIWGDNKLILSSLKAGPLRQQIEDAGGLKLIYIDPPFDVGADFSLDIEIGGETFHKEPNILEQIAYRDTWGRGADSFLSMIYERLILMHDLLHENGSIYLHMGTNISYSVESIMREIFSKSSANATITWKRVTAHGDSQRWGIVNDNIMWFTKGTKFVWNSQYLPYSTEYREEKYNNVDDNGRRYMLDNLTSPNPRPNMTYEWRGHAPPAAGWRYELKTMERLFSEGRIELPKKEGGRPRLKRFLDEGKGVPIGTVWTDIHPVNSQASEDTRYDTQKPETLLERVIKASSNEGDLVADFFCGSGTTAAVAEKLGRKWIATDLGKFAIHTTRKRLIGVQRELKQAEKPFRAFEVLNLGRYERHAYLNVGGRLTVEQKAEALARKEADFHELILKAYKATGFGGTEGAPAQDGFFHGARNGRLVVIGPINLPVGRLFVEEVITECRKRGATRADILAFEFEMGLFPAVLEEARGKGIDLAPKYIPAEVFDKRAVERGQVVFHDISFVQAEPRYDSKNKKTVRIELTDFSVYYTQGAAEAALAALKPGKSGVICDKGQLYKVTKDKDGITTRERLTRHWTDWVDYWAVDFDYMSRKEIIRVPVGTGLGGVATLPGFDPTQGEGTLPVFEERWTGGYIFENEWQSFRTRKNRDLELTTAVHTYDLPGRYTVAVKVIDIFGNDTMTLVPVSVG</sequence>
<evidence type="ECO:0000256" key="2">
    <source>
        <dbReference type="ARBA" id="ARBA00011900"/>
    </source>
</evidence>
<dbReference type="GO" id="GO:0008170">
    <property type="term" value="F:N-methyltransferase activity"/>
    <property type="evidence" value="ECO:0007669"/>
    <property type="project" value="InterPro"/>
</dbReference>
<comment type="catalytic activity">
    <reaction evidence="6">
        <text>a 2'-deoxyadenosine in DNA + S-adenosyl-L-methionine = an N(6)-methyl-2'-deoxyadenosine in DNA + S-adenosyl-L-homocysteine + H(+)</text>
        <dbReference type="Rhea" id="RHEA:15197"/>
        <dbReference type="Rhea" id="RHEA-COMP:12418"/>
        <dbReference type="Rhea" id="RHEA-COMP:12419"/>
        <dbReference type="ChEBI" id="CHEBI:15378"/>
        <dbReference type="ChEBI" id="CHEBI:57856"/>
        <dbReference type="ChEBI" id="CHEBI:59789"/>
        <dbReference type="ChEBI" id="CHEBI:90615"/>
        <dbReference type="ChEBI" id="CHEBI:90616"/>
        <dbReference type="EC" id="2.1.1.72"/>
    </reaction>
</comment>
<dbReference type="EMBL" id="HE663493">
    <property type="protein sequence ID" value="CCG08791.1"/>
    <property type="molecule type" value="Genomic_DNA"/>
</dbReference>
<dbReference type="eggNOG" id="COG2189">
    <property type="taxonomic scope" value="Bacteria"/>
</dbReference>
<evidence type="ECO:0000313" key="10">
    <source>
        <dbReference type="Proteomes" id="UP000033220"/>
    </source>
</evidence>
<keyword evidence="4 9" id="KW-0808">Transferase</keyword>
<evidence type="ECO:0000256" key="5">
    <source>
        <dbReference type="ARBA" id="ARBA00022691"/>
    </source>
</evidence>
<dbReference type="PATRIC" id="fig|1150469.3.peg.2434"/>